<keyword evidence="4 10" id="KW-0645">Protease</keyword>
<evidence type="ECO:0000256" key="6">
    <source>
        <dbReference type="ARBA" id="ARBA00022801"/>
    </source>
</evidence>
<keyword evidence="8 13" id="KW-1133">Transmembrane helix</keyword>
<dbReference type="NCBIfam" id="TIGR03921">
    <property type="entry name" value="T7SS_mycosin"/>
    <property type="match status" value="1"/>
</dbReference>
<dbReference type="Pfam" id="PF00082">
    <property type="entry name" value="Peptidase_S8"/>
    <property type="match status" value="1"/>
</dbReference>
<dbReference type="PROSITE" id="PS00136">
    <property type="entry name" value="SUBTILASE_ASP"/>
    <property type="match status" value="1"/>
</dbReference>
<feature type="chain" id="PRO_5020660960" evidence="14">
    <location>
        <begin position="26"/>
        <end position="395"/>
    </location>
</feature>
<dbReference type="Gene3D" id="3.40.50.200">
    <property type="entry name" value="Peptidase S8/S53 domain"/>
    <property type="match status" value="1"/>
</dbReference>
<dbReference type="InterPro" id="IPR036852">
    <property type="entry name" value="Peptidase_S8/S53_dom_sf"/>
</dbReference>
<evidence type="ECO:0000256" key="11">
    <source>
        <dbReference type="RuleBase" id="RU003355"/>
    </source>
</evidence>
<keyword evidence="9 13" id="KW-0472">Membrane</keyword>
<evidence type="ECO:0000256" key="3">
    <source>
        <dbReference type="ARBA" id="ARBA00022475"/>
    </source>
</evidence>
<evidence type="ECO:0000256" key="13">
    <source>
        <dbReference type="SAM" id="Phobius"/>
    </source>
</evidence>
<feature type="active site" description="Charge relay system" evidence="10">
    <location>
        <position position="263"/>
    </location>
</feature>
<comment type="similarity">
    <text evidence="2 10 11">Belongs to the peptidase S8 family.</text>
</comment>
<evidence type="ECO:0000256" key="14">
    <source>
        <dbReference type="SAM" id="SignalP"/>
    </source>
</evidence>
<dbReference type="InterPro" id="IPR023834">
    <property type="entry name" value="T7SS_pept_S8A_mycosin"/>
</dbReference>
<dbReference type="RefSeq" id="WP_133847766.1">
    <property type="nucleotide sequence ID" value="NZ_SNXZ01000001.1"/>
</dbReference>
<proteinExistence type="inferred from homology"/>
<reference evidence="16 17" key="1">
    <citation type="submission" date="2019-03" db="EMBL/GenBank/DDBJ databases">
        <title>Genomic Encyclopedia of Type Strains, Phase IV (KMG-IV): sequencing the most valuable type-strain genomes for metagenomic binning, comparative biology and taxonomic classification.</title>
        <authorList>
            <person name="Goeker M."/>
        </authorList>
    </citation>
    <scope>NUCLEOTIDE SEQUENCE [LARGE SCALE GENOMIC DNA]</scope>
    <source>
        <strain evidence="16 17">DSM 45361</strain>
    </source>
</reference>
<keyword evidence="7 10" id="KW-0720">Serine protease</keyword>
<keyword evidence="3" id="KW-1003">Cell membrane</keyword>
<feature type="region of interest" description="Disordered" evidence="12">
    <location>
        <begin position="325"/>
        <end position="344"/>
    </location>
</feature>
<dbReference type="InterPro" id="IPR023828">
    <property type="entry name" value="Peptidase_S8_Ser-AS"/>
</dbReference>
<dbReference type="InterPro" id="IPR000209">
    <property type="entry name" value="Peptidase_S8/S53_dom"/>
</dbReference>
<feature type="active site" description="Charge relay system" evidence="10">
    <location>
        <position position="106"/>
    </location>
</feature>
<evidence type="ECO:0000256" key="5">
    <source>
        <dbReference type="ARBA" id="ARBA00022692"/>
    </source>
</evidence>
<evidence type="ECO:0000313" key="16">
    <source>
        <dbReference type="EMBL" id="TDQ04931.1"/>
    </source>
</evidence>
<feature type="domain" description="Peptidase S8/S53" evidence="15">
    <location>
        <begin position="65"/>
        <end position="299"/>
    </location>
</feature>
<name>A0A4R6SM33_LABRH</name>
<dbReference type="PROSITE" id="PS00138">
    <property type="entry name" value="SUBTILASE_SER"/>
    <property type="match status" value="1"/>
</dbReference>
<dbReference type="GO" id="GO:0006508">
    <property type="term" value="P:proteolysis"/>
    <property type="evidence" value="ECO:0007669"/>
    <property type="project" value="UniProtKB-KW"/>
</dbReference>
<evidence type="ECO:0000259" key="15">
    <source>
        <dbReference type="Pfam" id="PF00082"/>
    </source>
</evidence>
<feature type="active site" description="Charge relay system" evidence="10">
    <location>
        <position position="72"/>
    </location>
</feature>
<evidence type="ECO:0000256" key="8">
    <source>
        <dbReference type="ARBA" id="ARBA00022989"/>
    </source>
</evidence>
<dbReference type="AlphaFoldDB" id="A0A4R6SM33"/>
<comment type="caution">
    <text evidence="16">The sequence shown here is derived from an EMBL/GenBank/DDBJ whole genome shotgun (WGS) entry which is preliminary data.</text>
</comment>
<feature type="signal peptide" evidence="14">
    <location>
        <begin position="1"/>
        <end position="25"/>
    </location>
</feature>
<keyword evidence="6 10" id="KW-0378">Hydrolase</keyword>
<feature type="compositionally biased region" description="Pro residues" evidence="12">
    <location>
        <begin position="332"/>
        <end position="342"/>
    </location>
</feature>
<dbReference type="GO" id="GO:0005886">
    <property type="term" value="C:plasma membrane"/>
    <property type="evidence" value="ECO:0007669"/>
    <property type="project" value="UniProtKB-SubCell"/>
</dbReference>
<gene>
    <name evidence="16" type="ORF">EV186_101892</name>
</gene>
<keyword evidence="17" id="KW-1185">Reference proteome</keyword>
<evidence type="ECO:0000256" key="9">
    <source>
        <dbReference type="ARBA" id="ARBA00023136"/>
    </source>
</evidence>
<evidence type="ECO:0000313" key="17">
    <source>
        <dbReference type="Proteomes" id="UP000295444"/>
    </source>
</evidence>
<dbReference type="PROSITE" id="PS51892">
    <property type="entry name" value="SUBTILASE"/>
    <property type="match status" value="1"/>
</dbReference>
<dbReference type="InterPro" id="IPR022398">
    <property type="entry name" value="Peptidase_S8_His-AS"/>
</dbReference>
<dbReference type="PANTHER" id="PTHR43399">
    <property type="entry name" value="SUBTILISIN-RELATED"/>
    <property type="match status" value="1"/>
</dbReference>
<protein>
    <submittedName>
        <fullName evidence="16">Type VII secretion-associated serine protease mycosin</fullName>
    </submittedName>
</protein>
<accession>A0A4R6SM33</accession>
<dbReference type="Proteomes" id="UP000295444">
    <property type="component" value="Unassembled WGS sequence"/>
</dbReference>
<dbReference type="InterPro" id="IPR051048">
    <property type="entry name" value="Peptidase_S8/S53_subtilisin"/>
</dbReference>
<feature type="transmembrane region" description="Helical" evidence="13">
    <location>
        <begin position="365"/>
        <end position="383"/>
    </location>
</feature>
<sequence>MKVRCAALALFCLGVQVSAPAVAHAEPPPNGCLTRTPITPLIPDRPWEDKLLDPSRVWPVTKGARIRVGVVDSGVDSDNPQLRQKVFSGYDFVLNRAGARIDCAAHGTAVASIIVAAPIARTAFHGIAPDVRIVPARVTDSDEIKGGAAIVAQGIRYTVDNGVKVLNLSLTMFDDDPVLRSAVEYAQAHDVLVVAAAGNHSGEGNPTPYPAAYPGVLGVGSIDISGAKATDSQTGPFVKLVAPGVKVTGCNPIQGLKYYNGTSFATPYVAGVAALVRAAYPKLTAAQVADRLIETASVARGGRGGPAYGAGIVDPYRAVMDTTLGDGEPGAKPTPIPAPHPDPVAGRKAAAVAAENDRARHTATVLLGGTALVLVVAGLVVAGHRRRWTVTRRTP</sequence>
<dbReference type="PRINTS" id="PR00723">
    <property type="entry name" value="SUBTILISIN"/>
</dbReference>
<keyword evidence="14" id="KW-0732">Signal</keyword>
<dbReference type="SUPFAM" id="SSF52743">
    <property type="entry name" value="Subtilisin-like"/>
    <property type="match status" value="1"/>
</dbReference>
<comment type="subcellular location">
    <subcellularLocation>
        <location evidence="1">Cell membrane</location>
        <topology evidence="1">Single-pass membrane protein</topology>
    </subcellularLocation>
</comment>
<evidence type="ECO:0000256" key="12">
    <source>
        <dbReference type="SAM" id="MobiDB-lite"/>
    </source>
</evidence>
<evidence type="ECO:0000256" key="1">
    <source>
        <dbReference type="ARBA" id="ARBA00004162"/>
    </source>
</evidence>
<dbReference type="PANTHER" id="PTHR43399:SF4">
    <property type="entry name" value="CELL WALL-ASSOCIATED PROTEASE"/>
    <property type="match status" value="1"/>
</dbReference>
<dbReference type="EMBL" id="SNXZ01000001">
    <property type="protein sequence ID" value="TDQ04931.1"/>
    <property type="molecule type" value="Genomic_DNA"/>
</dbReference>
<dbReference type="PROSITE" id="PS00137">
    <property type="entry name" value="SUBTILASE_HIS"/>
    <property type="match status" value="1"/>
</dbReference>
<organism evidence="16 17">
    <name type="scientific">Labedaea rhizosphaerae</name>
    <dbReference type="NCBI Taxonomy" id="598644"/>
    <lineage>
        <taxon>Bacteria</taxon>
        <taxon>Bacillati</taxon>
        <taxon>Actinomycetota</taxon>
        <taxon>Actinomycetes</taxon>
        <taxon>Pseudonocardiales</taxon>
        <taxon>Pseudonocardiaceae</taxon>
        <taxon>Labedaea</taxon>
    </lineage>
</organism>
<dbReference type="InterPro" id="IPR023827">
    <property type="entry name" value="Peptidase_S8_Asp-AS"/>
</dbReference>
<keyword evidence="5 13" id="KW-0812">Transmembrane</keyword>
<dbReference type="InterPro" id="IPR015500">
    <property type="entry name" value="Peptidase_S8_subtilisin-rel"/>
</dbReference>
<dbReference type="OrthoDB" id="5240330at2"/>
<evidence type="ECO:0000256" key="10">
    <source>
        <dbReference type="PROSITE-ProRule" id="PRU01240"/>
    </source>
</evidence>
<dbReference type="GO" id="GO:0004252">
    <property type="term" value="F:serine-type endopeptidase activity"/>
    <property type="evidence" value="ECO:0007669"/>
    <property type="project" value="UniProtKB-UniRule"/>
</dbReference>
<evidence type="ECO:0000256" key="2">
    <source>
        <dbReference type="ARBA" id="ARBA00011073"/>
    </source>
</evidence>
<evidence type="ECO:0000256" key="4">
    <source>
        <dbReference type="ARBA" id="ARBA00022670"/>
    </source>
</evidence>
<evidence type="ECO:0000256" key="7">
    <source>
        <dbReference type="ARBA" id="ARBA00022825"/>
    </source>
</evidence>